<evidence type="ECO:0000256" key="10">
    <source>
        <dbReference type="ARBA" id="ARBA00047493"/>
    </source>
</evidence>
<evidence type="ECO:0000256" key="6">
    <source>
        <dbReference type="ARBA" id="ARBA00022741"/>
    </source>
</evidence>
<keyword evidence="8" id="KW-0460">Magnesium</keyword>
<reference evidence="14 15" key="1">
    <citation type="submission" date="2010-08" db="EMBL/GenBank/DDBJ databases">
        <authorList>
            <consortium name="US DOE Joint Genome Institute (JGI-PGF)"/>
            <person name="Lucas S."/>
            <person name="Copeland A."/>
            <person name="Lapidus A."/>
            <person name="Cheng J.-F."/>
            <person name="Bruce D."/>
            <person name="Goodwin L."/>
            <person name="Pitluck S."/>
            <person name="Land M.L."/>
            <person name="Hauser L."/>
            <person name="Chang Y.-J."/>
            <person name="Anderson I.J."/>
            <person name="Johnson E."/>
            <person name="Mulhopadhyay B."/>
            <person name="Kyrpides N."/>
            <person name="Woyke T.J."/>
        </authorList>
    </citation>
    <scope>NUCLEOTIDE SEQUENCE [LARGE SCALE GENOMIC DNA]</scope>
    <source>
        <strain evidence="14 15">6</strain>
    </source>
</reference>
<dbReference type="SUPFAM" id="SSF53623">
    <property type="entry name" value="MurD-like peptide ligases, catalytic domain"/>
    <property type="match status" value="1"/>
</dbReference>
<keyword evidence="6 11" id="KW-0547">Nucleotide-binding</keyword>
<feature type="domain" description="Mur ligase central" evidence="13">
    <location>
        <begin position="56"/>
        <end position="281"/>
    </location>
</feature>
<evidence type="ECO:0000256" key="1">
    <source>
        <dbReference type="ARBA" id="ARBA00001946"/>
    </source>
</evidence>
<evidence type="ECO:0000256" key="9">
    <source>
        <dbReference type="ARBA" id="ARBA00030592"/>
    </source>
</evidence>
<dbReference type="NCBIfam" id="TIGR01499">
    <property type="entry name" value="folC"/>
    <property type="match status" value="1"/>
</dbReference>
<dbReference type="GO" id="GO:0008841">
    <property type="term" value="F:dihydrofolate synthase activity"/>
    <property type="evidence" value="ECO:0007669"/>
    <property type="project" value="TreeGrafter"/>
</dbReference>
<accession>I5AT14</accession>
<keyword evidence="4 11" id="KW-0436">Ligase</keyword>
<dbReference type="Gene3D" id="3.90.190.20">
    <property type="entry name" value="Mur ligase, C-terminal domain"/>
    <property type="match status" value="1"/>
</dbReference>
<dbReference type="InterPro" id="IPR004101">
    <property type="entry name" value="Mur_ligase_C"/>
</dbReference>
<reference evidence="14 15" key="2">
    <citation type="submission" date="2012-02" db="EMBL/GenBank/DDBJ databases">
        <title>Improved High-Quality Draft sequence of Eubacterium cellulosolvens 6.</title>
        <authorList>
            <consortium name="US DOE Joint Genome Institute"/>
            <person name="Lucas S."/>
            <person name="Han J."/>
            <person name="Lapidus A."/>
            <person name="Cheng J.-F."/>
            <person name="Goodwin L."/>
            <person name="Pitluck S."/>
            <person name="Peters L."/>
            <person name="Mikhailova N."/>
            <person name="Gu W."/>
            <person name="Detter J.C."/>
            <person name="Han C."/>
            <person name="Tapia R."/>
            <person name="Land M."/>
            <person name="Hauser L."/>
            <person name="Kyrpides N."/>
            <person name="Ivanova N."/>
            <person name="Pagani I."/>
            <person name="Johnson E."/>
            <person name="Mukhopadhyay B."/>
            <person name="Anderson I."/>
            <person name="Woyke T."/>
        </authorList>
    </citation>
    <scope>NUCLEOTIDE SEQUENCE [LARGE SCALE GENOMIC DNA]</scope>
    <source>
        <strain evidence="14 15">6</strain>
    </source>
</reference>
<evidence type="ECO:0000256" key="8">
    <source>
        <dbReference type="ARBA" id="ARBA00022842"/>
    </source>
</evidence>
<dbReference type="PANTHER" id="PTHR11136:SF0">
    <property type="entry name" value="DIHYDROFOLATE SYNTHETASE-RELATED"/>
    <property type="match status" value="1"/>
</dbReference>
<evidence type="ECO:0000256" key="2">
    <source>
        <dbReference type="ARBA" id="ARBA00008276"/>
    </source>
</evidence>
<comment type="similarity">
    <text evidence="2 11">Belongs to the folylpolyglutamate synthase family.</text>
</comment>
<dbReference type="InterPro" id="IPR036565">
    <property type="entry name" value="Mur-like_cat_sf"/>
</dbReference>
<dbReference type="EMBL" id="CM001487">
    <property type="protein sequence ID" value="EIM56937.1"/>
    <property type="molecule type" value="Genomic_DNA"/>
</dbReference>
<dbReference type="PANTHER" id="PTHR11136">
    <property type="entry name" value="FOLYLPOLYGLUTAMATE SYNTHASE-RELATED"/>
    <property type="match status" value="1"/>
</dbReference>
<dbReference type="HOGENOM" id="CLU_015869_1_1_9"/>
<evidence type="ECO:0000259" key="13">
    <source>
        <dbReference type="Pfam" id="PF08245"/>
    </source>
</evidence>
<evidence type="ECO:0000256" key="3">
    <source>
        <dbReference type="ARBA" id="ARBA00013025"/>
    </source>
</evidence>
<evidence type="ECO:0000256" key="11">
    <source>
        <dbReference type="PIRNR" id="PIRNR001563"/>
    </source>
</evidence>
<comment type="cofactor">
    <cofactor evidence="1">
        <name>Mg(2+)</name>
        <dbReference type="ChEBI" id="CHEBI:18420"/>
    </cofactor>
</comment>
<dbReference type="Proteomes" id="UP000005753">
    <property type="component" value="Chromosome"/>
</dbReference>
<keyword evidence="15" id="KW-1185">Reference proteome</keyword>
<evidence type="ECO:0000313" key="14">
    <source>
        <dbReference type="EMBL" id="EIM56937.1"/>
    </source>
</evidence>
<dbReference type="InterPro" id="IPR018109">
    <property type="entry name" value="Folylpolyglutamate_synth_CS"/>
</dbReference>
<dbReference type="FunFam" id="3.40.1190.10:FF:000011">
    <property type="entry name" value="Folylpolyglutamate synthase/dihydrofolate synthase"/>
    <property type="match status" value="1"/>
</dbReference>
<protein>
    <recommendedName>
        <fullName evidence="3">tetrahydrofolate synthase</fullName>
        <ecNumber evidence="3">6.3.2.17</ecNumber>
    </recommendedName>
    <alternativeName>
        <fullName evidence="9">Tetrahydrofolylpolyglutamate synthase</fullName>
    </alternativeName>
</protein>
<feature type="domain" description="Mur ligase C-terminal" evidence="12">
    <location>
        <begin position="308"/>
        <end position="426"/>
    </location>
</feature>
<dbReference type="GO" id="GO:0005524">
    <property type="term" value="F:ATP binding"/>
    <property type="evidence" value="ECO:0007669"/>
    <property type="project" value="UniProtKB-KW"/>
</dbReference>
<evidence type="ECO:0000256" key="7">
    <source>
        <dbReference type="ARBA" id="ARBA00022840"/>
    </source>
</evidence>
<proteinExistence type="inferred from homology"/>
<dbReference type="eggNOG" id="COG0285">
    <property type="taxonomic scope" value="Bacteria"/>
</dbReference>
<dbReference type="PIRSF" id="PIRSF001563">
    <property type="entry name" value="Folylpolyglu_synth"/>
    <property type="match status" value="1"/>
</dbReference>
<dbReference type="GO" id="GO:0046872">
    <property type="term" value="F:metal ion binding"/>
    <property type="evidence" value="ECO:0007669"/>
    <property type="project" value="UniProtKB-KW"/>
</dbReference>
<dbReference type="PROSITE" id="PS01012">
    <property type="entry name" value="FOLYLPOLYGLU_SYNT_2"/>
    <property type="match status" value="1"/>
</dbReference>
<evidence type="ECO:0000256" key="4">
    <source>
        <dbReference type="ARBA" id="ARBA00022598"/>
    </source>
</evidence>
<dbReference type="InterPro" id="IPR001645">
    <property type="entry name" value="Folylpolyglutamate_synth"/>
</dbReference>
<sequence length="447" mass="49534">MDALRKKVGEIRLTYEEVVAYIESIPGFTSKTSLDHTRRLLDLLGHPEEEMKIIHVAGTNGKGSVCAYLNAMFLQGGFRTGMFTSPHLISIRERFLISGKEVSEELFVRAFEKAMKAVRKVMDEGDVHPAYFELLFLMGLLIFSEEKVDVLILETGMGGTKDVTNVVEHPLACVITSISPDHEQYLGHTIPEIAAHKAGIIKAGVPVICDGHDPCSLAVIQKRAEELNSPLLVLDSDRIRISEITKDGISFSLKVEREPVRLQIRQTAVCQAMNASLAYCAMLATEEMHHLSRETLASGIAQMKWPCRMETVLPDVIIDGAHNVDGIAEFIRTVEHFHRDQEITILFGSVADKKYPEIIRQLSEGIRPDRVVVTKISGAREVSEETFAELFRANGVKDVYGAPDPGAAFELARRVQGSGMLFCVGSLYLAGELKRHIMESGQYASPE</sequence>
<dbReference type="Gene3D" id="3.40.1190.10">
    <property type="entry name" value="Mur-like, catalytic domain"/>
    <property type="match status" value="1"/>
</dbReference>
<name>I5AT14_EUBC6</name>
<evidence type="ECO:0000256" key="5">
    <source>
        <dbReference type="ARBA" id="ARBA00022723"/>
    </source>
</evidence>
<keyword evidence="5" id="KW-0479">Metal-binding</keyword>
<dbReference type="STRING" id="633697.EubceDRAFT1_1120"/>
<evidence type="ECO:0000259" key="12">
    <source>
        <dbReference type="Pfam" id="PF02875"/>
    </source>
</evidence>
<dbReference type="InterPro" id="IPR013221">
    <property type="entry name" value="Mur_ligase_cen"/>
</dbReference>
<dbReference type="SUPFAM" id="SSF53244">
    <property type="entry name" value="MurD-like peptide ligases, peptide-binding domain"/>
    <property type="match status" value="1"/>
</dbReference>
<keyword evidence="7 11" id="KW-0067">ATP-binding</keyword>
<dbReference type="InterPro" id="IPR036615">
    <property type="entry name" value="Mur_ligase_C_dom_sf"/>
</dbReference>
<dbReference type="GO" id="GO:0004326">
    <property type="term" value="F:tetrahydrofolylpolyglutamate synthase activity"/>
    <property type="evidence" value="ECO:0007669"/>
    <property type="project" value="UniProtKB-EC"/>
</dbReference>
<gene>
    <name evidence="14" type="ORF">EubceDRAFT1_1120</name>
</gene>
<dbReference type="Pfam" id="PF08245">
    <property type="entry name" value="Mur_ligase_M"/>
    <property type="match status" value="1"/>
</dbReference>
<comment type="catalytic activity">
    <reaction evidence="10">
        <text>(6S)-5,6,7,8-tetrahydrofolyl-(gamma-L-Glu)(n) + L-glutamate + ATP = (6S)-5,6,7,8-tetrahydrofolyl-(gamma-L-Glu)(n+1) + ADP + phosphate + H(+)</text>
        <dbReference type="Rhea" id="RHEA:10580"/>
        <dbReference type="Rhea" id="RHEA-COMP:14738"/>
        <dbReference type="Rhea" id="RHEA-COMP:14740"/>
        <dbReference type="ChEBI" id="CHEBI:15378"/>
        <dbReference type="ChEBI" id="CHEBI:29985"/>
        <dbReference type="ChEBI" id="CHEBI:30616"/>
        <dbReference type="ChEBI" id="CHEBI:43474"/>
        <dbReference type="ChEBI" id="CHEBI:141005"/>
        <dbReference type="ChEBI" id="CHEBI:456216"/>
        <dbReference type="EC" id="6.3.2.17"/>
    </reaction>
</comment>
<dbReference type="AlphaFoldDB" id="I5AT14"/>
<organism evidence="14 15">
    <name type="scientific">Eubacterium cellulosolvens (strain ATCC 43171 / JCM 9499 / 6)</name>
    <name type="common">Cillobacterium cellulosolvens</name>
    <dbReference type="NCBI Taxonomy" id="633697"/>
    <lineage>
        <taxon>Bacteria</taxon>
        <taxon>Bacillati</taxon>
        <taxon>Bacillota</taxon>
        <taxon>Clostridia</taxon>
        <taxon>Eubacteriales</taxon>
        <taxon>Eubacteriaceae</taxon>
        <taxon>Eubacterium</taxon>
    </lineage>
</organism>
<evidence type="ECO:0000313" key="15">
    <source>
        <dbReference type="Proteomes" id="UP000005753"/>
    </source>
</evidence>
<dbReference type="Pfam" id="PF02875">
    <property type="entry name" value="Mur_ligase_C"/>
    <property type="match status" value="1"/>
</dbReference>
<dbReference type="EC" id="6.3.2.17" evidence="3"/>
<dbReference type="GO" id="GO:0005829">
    <property type="term" value="C:cytosol"/>
    <property type="evidence" value="ECO:0007669"/>
    <property type="project" value="TreeGrafter"/>
</dbReference>